<keyword evidence="2" id="KW-0472">Membrane</keyword>
<dbReference type="OrthoDB" id="1090267at2"/>
<accession>A0A1G8E2F0</accession>
<keyword evidence="4" id="KW-1185">Reference proteome</keyword>
<dbReference type="AlphaFoldDB" id="A0A1G8E2F0"/>
<feature type="transmembrane region" description="Helical" evidence="2">
    <location>
        <begin position="390"/>
        <end position="409"/>
    </location>
</feature>
<feature type="coiled-coil region" evidence="1">
    <location>
        <begin position="429"/>
        <end position="456"/>
    </location>
</feature>
<evidence type="ECO:0000256" key="2">
    <source>
        <dbReference type="SAM" id="Phobius"/>
    </source>
</evidence>
<name>A0A1G8E2F0_9FLAO</name>
<dbReference type="GO" id="GO:0006355">
    <property type="term" value="P:regulation of DNA-templated transcription"/>
    <property type="evidence" value="ECO:0007669"/>
    <property type="project" value="InterPro"/>
</dbReference>
<dbReference type="SUPFAM" id="SSF48452">
    <property type="entry name" value="TPR-like"/>
    <property type="match status" value="1"/>
</dbReference>
<protein>
    <recommendedName>
        <fullName evidence="5">Tetratricopeptide repeat-containing protein</fullName>
    </recommendedName>
</protein>
<dbReference type="InterPro" id="IPR011990">
    <property type="entry name" value="TPR-like_helical_dom_sf"/>
</dbReference>
<evidence type="ECO:0008006" key="5">
    <source>
        <dbReference type="Google" id="ProtNLM"/>
    </source>
</evidence>
<dbReference type="STRING" id="262004.SAMN04489796_103368"/>
<dbReference type="SUPFAM" id="SSF46894">
    <property type="entry name" value="C-terminal effector domain of the bipartite response regulators"/>
    <property type="match status" value="1"/>
</dbReference>
<reference evidence="4" key="1">
    <citation type="submission" date="2016-10" db="EMBL/GenBank/DDBJ databases">
        <authorList>
            <person name="Varghese N."/>
            <person name="Submissions S."/>
        </authorList>
    </citation>
    <scope>NUCLEOTIDE SEQUENCE [LARGE SCALE GENOMIC DNA]</scope>
    <source>
        <strain evidence="4">DSM 15363</strain>
    </source>
</reference>
<evidence type="ECO:0000313" key="3">
    <source>
        <dbReference type="EMBL" id="SDH64064.1"/>
    </source>
</evidence>
<proteinExistence type="predicted"/>
<dbReference type="RefSeq" id="WP_139181053.1">
    <property type="nucleotide sequence ID" value="NZ_FNCZ01000003.1"/>
</dbReference>
<keyword evidence="1" id="KW-0175">Coiled coil</keyword>
<dbReference type="Proteomes" id="UP000199492">
    <property type="component" value="Unassembled WGS sequence"/>
</dbReference>
<evidence type="ECO:0000256" key="1">
    <source>
        <dbReference type="SAM" id="Coils"/>
    </source>
</evidence>
<keyword evidence="2" id="KW-0812">Transmembrane</keyword>
<gene>
    <name evidence="3" type="ORF">SAMN04489796_103368</name>
</gene>
<dbReference type="InterPro" id="IPR016032">
    <property type="entry name" value="Sig_transdc_resp-reg_C-effctor"/>
</dbReference>
<keyword evidence="2" id="KW-1133">Transmembrane helix</keyword>
<sequence length="585" mass="68446">MLKYYTSFLFFFAVVIFPLWSQTTTLTSDTYFKQYEQISDSMASVFPENDIKTYRRVSFSDAEMQRYLSLHFKRLDLLNHIEGHAKFVLDSYLHSGNWFREVGFPKESIKSYLDFFRYYEAHETELSLTERNKFMEMRSYARSILAENYAKLGLLDSAAIQHKVNILFSKNLNYIYHPSSINNYGLFFYWHKKDLDSAMYFFKRAYALTTSKFPKHTLNGSIRDNVADIYTDQEDYEKAQALYQQNFDFFKTAINEETLENDIPRLISAGSQLVTTNTHLNKLEAAQRTLNFLDSIIKLQESNNNLSSSSKLEYLRAKEVLLRAKTNIPAAYTTVKQIEHISDSLQTILNHADKKWQEELNDITIDKIELNFKIDRIQKENMIKNQRAKLWFIGLLSSIFIIVLVSLIISRRQHLINAKNKQLLAEQLLENSALKVEQLNSEIKSKERDLSDFAIKLTQDQDWAKSLADQLEVIKQANSEARPELINDLDLAISNKISVDSDTQEFFERLDKLSDAFYSKLTKRYPNLSKNEIRLCSLIRLKIESRSIATLQNITLASLNTSRYRLRKKLELSEETDLDFFIQNL</sequence>
<dbReference type="Gene3D" id="1.25.40.10">
    <property type="entry name" value="Tetratricopeptide repeat domain"/>
    <property type="match status" value="1"/>
</dbReference>
<organism evidence="3 4">
    <name type="scientific">Winogradskyella thalassocola</name>
    <dbReference type="NCBI Taxonomy" id="262004"/>
    <lineage>
        <taxon>Bacteria</taxon>
        <taxon>Pseudomonadati</taxon>
        <taxon>Bacteroidota</taxon>
        <taxon>Flavobacteriia</taxon>
        <taxon>Flavobacteriales</taxon>
        <taxon>Flavobacteriaceae</taxon>
        <taxon>Winogradskyella</taxon>
    </lineage>
</organism>
<dbReference type="EMBL" id="FNCZ01000003">
    <property type="protein sequence ID" value="SDH64064.1"/>
    <property type="molecule type" value="Genomic_DNA"/>
</dbReference>
<evidence type="ECO:0000313" key="4">
    <source>
        <dbReference type="Proteomes" id="UP000199492"/>
    </source>
</evidence>
<dbReference type="GO" id="GO:0003677">
    <property type="term" value="F:DNA binding"/>
    <property type="evidence" value="ECO:0007669"/>
    <property type="project" value="InterPro"/>
</dbReference>